<protein>
    <submittedName>
        <fullName evidence="1">Uncharacterized protein</fullName>
    </submittedName>
</protein>
<gene>
    <name evidence="1" type="ORF">JCM19232_4368</name>
</gene>
<dbReference type="Proteomes" id="UP000031670">
    <property type="component" value="Unassembled WGS sequence"/>
</dbReference>
<comment type="caution">
    <text evidence="1">The sequence shown here is derived from an EMBL/GenBank/DDBJ whole genome shotgun (WGS) entry which is preliminary data.</text>
</comment>
<sequence>MLTPQVNEPAAKTLSNVLSAADAELAMTAVDAATTEARMVSFLPSLRILVCNFHSDQYH</sequence>
<name>A0A0B8PED0_9VIBR</name>
<reference evidence="1 2" key="1">
    <citation type="submission" date="2015-01" db="EMBL/GenBank/DDBJ databases">
        <title>Vibrio sp. C5 JCM 19232 whole genome shotgun sequence.</title>
        <authorList>
            <person name="Sawabe T."/>
            <person name="Meirelles P."/>
            <person name="Feng G."/>
            <person name="Sayaka M."/>
            <person name="Hattori M."/>
            <person name="Ohkuma M."/>
        </authorList>
    </citation>
    <scope>NUCLEOTIDE SEQUENCE [LARGE SCALE GENOMIC DNA]</scope>
    <source>
        <strain evidence="1 2">JCM19232</strain>
    </source>
</reference>
<reference evidence="1 2" key="2">
    <citation type="submission" date="2015-01" db="EMBL/GenBank/DDBJ databases">
        <authorList>
            <consortium name="NBRP consortium"/>
            <person name="Sawabe T."/>
            <person name="Meirelles P."/>
            <person name="Feng G."/>
            <person name="Sayaka M."/>
            <person name="Hattori M."/>
            <person name="Ohkuma M."/>
        </authorList>
    </citation>
    <scope>NUCLEOTIDE SEQUENCE [LARGE SCALE GENOMIC DNA]</scope>
    <source>
        <strain evidence="1 2">JCM19232</strain>
    </source>
</reference>
<evidence type="ECO:0000313" key="1">
    <source>
        <dbReference type="EMBL" id="GAM64676.1"/>
    </source>
</evidence>
<dbReference type="AlphaFoldDB" id="A0A0B8PED0"/>
<organism evidence="1 2">
    <name type="scientific">Vibrio ishigakensis</name>
    <dbReference type="NCBI Taxonomy" id="1481914"/>
    <lineage>
        <taxon>Bacteria</taxon>
        <taxon>Pseudomonadati</taxon>
        <taxon>Pseudomonadota</taxon>
        <taxon>Gammaproteobacteria</taxon>
        <taxon>Vibrionales</taxon>
        <taxon>Vibrionaceae</taxon>
        <taxon>Vibrio</taxon>
    </lineage>
</organism>
<dbReference type="EMBL" id="BBSA01000014">
    <property type="protein sequence ID" value="GAM64676.1"/>
    <property type="molecule type" value="Genomic_DNA"/>
</dbReference>
<proteinExistence type="predicted"/>
<accession>A0A0B8PED0</accession>
<evidence type="ECO:0000313" key="2">
    <source>
        <dbReference type="Proteomes" id="UP000031670"/>
    </source>
</evidence>